<evidence type="ECO:0000313" key="3">
    <source>
        <dbReference type="Proteomes" id="UP000663828"/>
    </source>
</evidence>
<name>A0A813NWI2_ADIRI</name>
<proteinExistence type="predicted"/>
<sequence>MSLEQLANELLLEVFDYLDCLTIFRAFYGLNYRFNQLIILQIQKFDLDFRLVPKCSFDLFCQQHLPLLKTRIVSLHLSNEINIPELPDSFRSYGHRMNQFIILKFLSISCYSINMLRRILTECHNLSYLARLHIHTTNYDSMEDHYRYLIEAIWTLPHLTHCQIDVLYSSSAWFSSMSTVSTSIQNLSTSGTSYSLTTLCNLLDHTPNLKQLEVGHVTVTDDAPLAVTFPSLRSLRLICDTSIRSIQPFFQIIPNLCDLTVHVSNIESNGSVWEQIFVDYLKNIKTFRLVMNIQFGSYHDDFYEMKVEQLFNSFRSDFWLKKRQWFIRCDTYQINTKDICLLYTLPYPFETFSYIGNSRSKSTSPHPFNLTDYSQVRTLEHVRNNPCTVINGFTFIPIRCDNIRHLKLKFPIDEHFDSIILTLNYLISLDVILYEDEDYHQLQRLLQRAPHLRQLKFCHPGKFSMASFNLFSPSIRQLDFFQTSGFRLRYFSSTECALFVDLPLAVQCEILTMDVRNRTDIVKLINAMPNLQAMNVHCQDGITCADRTIKIHDDLIEWLHKHLSSDCSYTIVRQGYTNIPLINISINRQK</sequence>
<accession>A0A813NWI2</accession>
<dbReference type="EMBL" id="CAJNOJ010000004">
    <property type="protein sequence ID" value="CAF0741564.1"/>
    <property type="molecule type" value="Genomic_DNA"/>
</dbReference>
<evidence type="ECO:0000313" key="4">
    <source>
        <dbReference type="Proteomes" id="UP000663852"/>
    </source>
</evidence>
<dbReference type="InterPro" id="IPR032675">
    <property type="entry name" value="LRR_dom_sf"/>
</dbReference>
<organism evidence="1 4">
    <name type="scientific">Adineta ricciae</name>
    <name type="common">Rotifer</name>
    <dbReference type="NCBI Taxonomy" id="249248"/>
    <lineage>
        <taxon>Eukaryota</taxon>
        <taxon>Metazoa</taxon>
        <taxon>Spiralia</taxon>
        <taxon>Gnathifera</taxon>
        <taxon>Rotifera</taxon>
        <taxon>Eurotatoria</taxon>
        <taxon>Bdelloidea</taxon>
        <taxon>Adinetida</taxon>
        <taxon>Adinetidae</taxon>
        <taxon>Adineta</taxon>
    </lineage>
</organism>
<comment type="caution">
    <text evidence="1">The sequence shown here is derived from an EMBL/GenBank/DDBJ whole genome shotgun (WGS) entry which is preliminary data.</text>
</comment>
<evidence type="ECO:0000313" key="1">
    <source>
        <dbReference type="EMBL" id="CAF0741564.1"/>
    </source>
</evidence>
<dbReference type="OrthoDB" id="9996325at2759"/>
<dbReference type="EMBL" id="CAJNOR010000091">
    <property type="protein sequence ID" value="CAF0792798.1"/>
    <property type="molecule type" value="Genomic_DNA"/>
</dbReference>
<dbReference type="Proteomes" id="UP000663828">
    <property type="component" value="Unassembled WGS sequence"/>
</dbReference>
<protein>
    <recommendedName>
        <fullName evidence="5">F-box domain-containing protein</fullName>
    </recommendedName>
</protein>
<dbReference type="Proteomes" id="UP000663852">
    <property type="component" value="Unassembled WGS sequence"/>
</dbReference>
<reference evidence="1" key="1">
    <citation type="submission" date="2021-02" db="EMBL/GenBank/DDBJ databases">
        <authorList>
            <person name="Nowell W R."/>
        </authorList>
    </citation>
    <scope>NUCLEOTIDE SEQUENCE</scope>
</reference>
<evidence type="ECO:0000313" key="2">
    <source>
        <dbReference type="EMBL" id="CAF0792798.1"/>
    </source>
</evidence>
<dbReference type="SUPFAM" id="SSF52047">
    <property type="entry name" value="RNI-like"/>
    <property type="match status" value="1"/>
</dbReference>
<keyword evidence="3" id="KW-1185">Reference proteome</keyword>
<dbReference type="Gene3D" id="3.80.10.10">
    <property type="entry name" value="Ribonuclease Inhibitor"/>
    <property type="match status" value="1"/>
</dbReference>
<gene>
    <name evidence="1" type="ORF">EDS130_LOCUS1765</name>
    <name evidence="2" type="ORF">XAT740_LOCUS2570</name>
</gene>
<dbReference type="AlphaFoldDB" id="A0A813NWI2"/>
<evidence type="ECO:0008006" key="5">
    <source>
        <dbReference type="Google" id="ProtNLM"/>
    </source>
</evidence>